<evidence type="ECO:0000313" key="3">
    <source>
        <dbReference type="EMBL" id="SFE89941.1"/>
    </source>
</evidence>
<feature type="region of interest" description="Disordered" evidence="1">
    <location>
        <begin position="200"/>
        <end position="220"/>
    </location>
</feature>
<evidence type="ECO:0000259" key="2">
    <source>
        <dbReference type="PROSITE" id="PS50035"/>
    </source>
</evidence>
<dbReference type="GO" id="GO:0006793">
    <property type="term" value="P:phosphorus metabolic process"/>
    <property type="evidence" value="ECO:0007669"/>
    <property type="project" value="UniProtKB-ARBA"/>
</dbReference>
<dbReference type="Gene3D" id="6.10.140.530">
    <property type="match status" value="1"/>
</dbReference>
<feature type="domain" description="PLD phosphodiesterase" evidence="2">
    <location>
        <begin position="95"/>
        <end position="125"/>
    </location>
</feature>
<dbReference type="Gene3D" id="3.30.870.10">
    <property type="entry name" value="Endonuclease Chain A"/>
    <property type="match status" value="1"/>
</dbReference>
<dbReference type="GO" id="GO:0003824">
    <property type="term" value="F:catalytic activity"/>
    <property type="evidence" value="ECO:0007669"/>
    <property type="project" value="InterPro"/>
</dbReference>
<dbReference type="InterPro" id="IPR005114">
    <property type="entry name" value="Helicase_assoc"/>
</dbReference>
<dbReference type="InterPro" id="IPR001736">
    <property type="entry name" value="PLipase_D/transphosphatidylase"/>
</dbReference>
<dbReference type="PROSITE" id="PS50035">
    <property type="entry name" value="PLD"/>
    <property type="match status" value="1"/>
</dbReference>
<dbReference type="InterPro" id="IPR025202">
    <property type="entry name" value="PLD-like_dom"/>
</dbReference>
<organism evidence="3 4">
    <name type="scientific">Sunxiuqinia elliptica</name>
    <dbReference type="NCBI Taxonomy" id="655355"/>
    <lineage>
        <taxon>Bacteria</taxon>
        <taxon>Pseudomonadati</taxon>
        <taxon>Bacteroidota</taxon>
        <taxon>Bacteroidia</taxon>
        <taxon>Marinilabiliales</taxon>
        <taxon>Prolixibacteraceae</taxon>
        <taxon>Sunxiuqinia</taxon>
    </lineage>
</organism>
<dbReference type="Pfam" id="PF03457">
    <property type="entry name" value="HA"/>
    <property type="match status" value="1"/>
</dbReference>
<dbReference type="SUPFAM" id="SSF56024">
    <property type="entry name" value="Phospholipase D/nuclease"/>
    <property type="match status" value="1"/>
</dbReference>
<protein>
    <submittedName>
        <fullName evidence="3">HKD family nuclease</fullName>
    </submittedName>
</protein>
<keyword evidence="4" id="KW-1185">Reference proteome</keyword>
<sequence length="518" mass="61733">MITEFIGQGLTDNVEESTGDYICSSLKEEVFTDITFFVAFMRSKGLLKLKPFIQTAIAQKRNITIYVGIDDKITSKEALEMLLELDVEAYVYNSKRYIFHPKIYLFEGELRNRIIVGSSNLTKTGLFFNIESSILLDFTGEDKSGFKVLNQLKEYYSPLLEFDSDNLDKVTPEHIKFLVDNSRVSIEQYESDEDYTVNAHDNSKEKNRNPKIGELGNIEISENKKSPKRYELKITEEYLEKWDSMFERMKEFKEKYNKTTVPRDYHDRTLYGWFRKQKNIYNHPTLKMPEEHLEKLISIDFHFEDGHKERERLIELNWLRILKEALEAGENVKANHRYKFNNETIGTFLVGVKQANNENPPRKLELRKEIEELGFDYKETSRKPEHVVQRYLDKLVNDENPNKMSYQNHFNSAILPKKNKISAELKKELEEVWELQFEEPRTWEKKSKVQDYTPEWKAFRYNRTLNPEGKWYKGKSHMGDIYEWVWGKKKNKRKMDLVIDRFNEQEKRELKNEGFPID</sequence>
<dbReference type="Pfam" id="PF13091">
    <property type="entry name" value="PLDc_2"/>
    <property type="match status" value="1"/>
</dbReference>
<dbReference type="EMBL" id="FONW01000002">
    <property type="protein sequence ID" value="SFE89941.1"/>
    <property type="molecule type" value="Genomic_DNA"/>
</dbReference>
<evidence type="ECO:0000256" key="1">
    <source>
        <dbReference type="SAM" id="MobiDB-lite"/>
    </source>
</evidence>
<dbReference type="AlphaFoldDB" id="A0A1I2EBV6"/>
<proteinExistence type="predicted"/>
<reference evidence="3 4" key="1">
    <citation type="submission" date="2016-10" db="EMBL/GenBank/DDBJ databases">
        <authorList>
            <person name="de Groot N.N."/>
        </authorList>
    </citation>
    <scope>NUCLEOTIDE SEQUENCE [LARGE SCALE GENOMIC DNA]</scope>
    <source>
        <strain evidence="3 4">CGMCC 1.9156</strain>
    </source>
</reference>
<dbReference type="Proteomes" id="UP000198964">
    <property type="component" value="Unassembled WGS sequence"/>
</dbReference>
<dbReference type="RefSeq" id="WP_093918721.1">
    <property type="nucleotide sequence ID" value="NZ_FONW01000002.1"/>
</dbReference>
<evidence type="ECO:0000313" key="4">
    <source>
        <dbReference type="Proteomes" id="UP000198964"/>
    </source>
</evidence>
<name>A0A1I2EBV6_9BACT</name>
<accession>A0A1I2EBV6</accession>
<dbReference type="STRING" id="655355.SAMN05216283_10231"/>
<gene>
    <name evidence="3" type="ORF">SAMN05216283_10231</name>
</gene>